<dbReference type="AlphaFoldDB" id="A0A6C7E915"/>
<name>A0A6C7E915_ILUCY</name>
<sequence length="293" mass="31857">MNDEHEALIVTGDVDDPHAGVDEPLLFDRIDALRVLRASSNEEKGALLEEIGGSGKVEQEIVDQLSKVKPLWQPDEFPEAHRMAMRSLEVLDRNGSRNAKLPPMGPLKPIAQYIVQQLTRWIVKGYVNGLVTNLRKLYERREANSIWGSPAQVLLRRARINAEQVEQGFKGNPVGVPTFLLGGAILSTILSTIVSLISAALDTTLGVVIAGVVVVLLLGSLSWAALYAAAVARRRIRLTTDQPIQALYDTIGAAGDPPRDQSYNFAVIAIVLLVLAVVVIPPLAYLVYDNATS</sequence>
<dbReference type="EMBL" id="AP012057">
    <property type="protein sequence ID" value="BAN01699.1"/>
    <property type="molecule type" value="Genomic_DNA"/>
</dbReference>
<protein>
    <submittedName>
        <fullName evidence="2">Uncharacterized protein</fullName>
    </submittedName>
</protein>
<feature type="transmembrane region" description="Helical" evidence="1">
    <location>
        <begin position="265"/>
        <end position="288"/>
    </location>
</feature>
<keyword evidence="1" id="KW-0812">Transmembrane</keyword>
<dbReference type="RefSeq" id="WP_015440946.1">
    <property type="nucleotide sequence ID" value="NC_020520.1"/>
</dbReference>
<accession>A0A6C7E915</accession>
<evidence type="ECO:0000256" key="1">
    <source>
        <dbReference type="SAM" id="Phobius"/>
    </source>
</evidence>
<dbReference type="KEGG" id="aym:YM304_13850"/>
<feature type="transmembrane region" description="Helical" evidence="1">
    <location>
        <begin position="179"/>
        <end position="201"/>
    </location>
</feature>
<keyword evidence="3" id="KW-1185">Reference proteome</keyword>
<keyword evidence="1" id="KW-1133">Transmembrane helix</keyword>
<dbReference type="Proteomes" id="UP000011863">
    <property type="component" value="Chromosome"/>
</dbReference>
<keyword evidence="1" id="KW-0472">Membrane</keyword>
<reference evidence="2 3" key="1">
    <citation type="journal article" date="2013" name="Int. J. Syst. Evol. Microbiol.">
        <title>Ilumatobacter nonamiense sp. nov. and Ilumatobacter coccineum sp. nov., isolated from seashore sand.</title>
        <authorList>
            <person name="Matsumoto A."/>
            <person name="Kasai H."/>
            <person name="Matsuo Y."/>
            <person name="Shizuri Y."/>
            <person name="Ichikawa N."/>
            <person name="Fujita N."/>
            <person name="Omura S."/>
            <person name="Takahashi Y."/>
        </authorList>
    </citation>
    <scope>NUCLEOTIDE SEQUENCE [LARGE SCALE GENOMIC DNA]</scope>
    <source>
        <strain evidence="3">NBRC 103263 / KCTC 29153 / YM16-304</strain>
    </source>
</reference>
<proteinExistence type="predicted"/>
<dbReference type="OrthoDB" id="3743707at2"/>
<feature type="transmembrane region" description="Helical" evidence="1">
    <location>
        <begin position="207"/>
        <end position="229"/>
    </location>
</feature>
<gene>
    <name evidence="2" type="ORF">YM304_13850</name>
</gene>
<evidence type="ECO:0000313" key="3">
    <source>
        <dbReference type="Proteomes" id="UP000011863"/>
    </source>
</evidence>
<evidence type="ECO:0000313" key="2">
    <source>
        <dbReference type="EMBL" id="BAN01699.1"/>
    </source>
</evidence>
<organism evidence="2 3">
    <name type="scientific">Ilumatobacter coccineus (strain NBRC 103263 / KCTC 29153 / YM16-304)</name>
    <dbReference type="NCBI Taxonomy" id="1313172"/>
    <lineage>
        <taxon>Bacteria</taxon>
        <taxon>Bacillati</taxon>
        <taxon>Actinomycetota</taxon>
        <taxon>Acidimicrobiia</taxon>
        <taxon>Acidimicrobiales</taxon>
        <taxon>Ilumatobacteraceae</taxon>
        <taxon>Ilumatobacter</taxon>
    </lineage>
</organism>